<feature type="transmembrane region" description="Helical" evidence="1">
    <location>
        <begin position="151"/>
        <end position="173"/>
    </location>
</feature>
<evidence type="ECO:0000259" key="2">
    <source>
        <dbReference type="Pfam" id="PF20151"/>
    </source>
</evidence>
<keyword evidence="1" id="KW-1133">Transmembrane helix</keyword>
<keyword evidence="1" id="KW-0472">Membrane</keyword>
<feature type="transmembrane region" description="Helical" evidence="1">
    <location>
        <begin position="98"/>
        <end position="116"/>
    </location>
</feature>
<dbReference type="OrthoDB" id="2638860at2759"/>
<dbReference type="OMA" id="WITAMSI"/>
<feature type="transmembrane region" description="Helical" evidence="1">
    <location>
        <begin position="293"/>
        <end position="314"/>
    </location>
</feature>
<evidence type="ECO:0000256" key="1">
    <source>
        <dbReference type="SAM" id="Phobius"/>
    </source>
</evidence>
<organism evidence="3 4">
    <name type="scientific">Grifola frondosa</name>
    <name type="common">Maitake</name>
    <name type="synonym">Polyporus frondosus</name>
    <dbReference type="NCBI Taxonomy" id="5627"/>
    <lineage>
        <taxon>Eukaryota</taxon>
        <taxon>Fungi</taxon>
        <taxon>Dikarya</taxon>
        <taxon>Basidiomycota</taxon>
        <taxon>Agaricomycotina</taxon>
        <taxon>Agaricomycetes</taxon>
        <taxon>Polyporales</taxon>
        <taxon>Grifolaceae</taxon>
        <taxon>Grifola</taxon>
    </lineage>
</organism>
<evidence type="ECO:0000313" key="4">
    <source>
        <dbReference type="Proteomes" id="UP000092993"/>
    </source>
</evidence>
<proteinExistence type="predicted"/>
<name>A0A1C7M4C5_GRIFR</name>
<reference evidence="3 4" key="1">
    <citation type="submission" date="2016-03" db="EMBL/GenBank/DDBJ databases">
        <title>Whole genome sequencing of Grifola frondosa 9006-11.</title>
        <authorList>
            <person name="Min B."/>
            <person name="Park H."/>
            <person name="Kim J.-G."/>
            <person name="Cho H."/>
            <person name="Oh Y.-L."/>
            <person name="Kong W.-S."/>
            <person name="Choi I.-G."/>
        </authorList>
    </citation>
    <scope>NUCLEOTIDE SEQUENCE [LARGE SCALE GENOMIC DNA]</scope>
    <source>
        <strain evidence="3 4">9006-11</strain>
    </source>
</reference>
<dbReference type="Pfam" id="PF20151">
    <property type="entry name" value="DUF6533"/>
    <property type="match status" value="1"/>
</dbReference>
<feature type="transmembrane region" description="Helical" evidence="1">
    <location>
        <begin position="239"/>
        <end position="259"/>
    </location>
</feature>
<comment type="caution">
    <text evidence="3">The sequence shown here is derived from an EMBL/GenBank/DDBJ whole genome shotgun (WGS) entry which is preliminary data.</text>
</comment>
<feature type="transmembrane region" description="Helical" evidence="1">
    <location>
        <begin position="185"/>
        <end position="206"/>
    </location>
</feature>
<protein>
    <recommendedName>
        <fullName evidence="2">DUF6533 domain-containing protein</fullName>
    </recommendedName>
</protein>
<dbReference type="EMBL" id="LUGG01000011">
    <property type="protein sequence ID" value="OBZ71682.1"/>
    <property type="molecule type" value="Genomic_DNA"/>
</dbReference>
<feature type="domain" description="DUF6533" evidence="2">
    <location>
        <begin position="64"/>
        <end position="105"/>
    </location>
</feature>
<accession>A0A1C7M4C5</accession>
<gene>
    <name evidence="3" type="ORF">A0H81_08878</name>
</gene>
<evidence type="ECO:0000313" key="3">
    <source>
        <dbReference type="EMBL" id="OBZ71682.1"/>
    </source>
</evidence>
<dbReference type="AlphaFoldDB" id="A0A1C7M4C5"/>
<dbReference type="InterPro" id="IPR045340">
    <property type="entry name" value="DUF6533"/>
</dbReference>
<dbReference type="Proteomes" id="UP000092993">
    <property type="component" value="Unassembled WGS sequence"/>
</dbReference>
<keyword evidence="4" id="KW-1185">Reference proteome</keyword>
<keyword evidence="1" id="KW-0812">Transmembrane</keyword>
<sequence length="388" mass="43093">MRDIGISADDRTNLHLERSIHQMIIHLIMTASKYSMADTIAGIIAQEEALLRQALNDVFIVNICTAAATTWVAYDVLLTLGEEMEFLWKAKNSLAKMLYFLVRYYNLMTLILLLAVNTNSKVGFKVRPVYSLPPSGATTLFAYCDKHCQRWLWFEAIGAVYLSGILGEALLVLRLYAAYARSKKALAIILLLYLVESILGLVTAIFQVKGIHLAPRISLFPIPGCVGTANSHGQISLKFWITAMSITCIYFVLILSKFLRDVPLQDKPSSILKLKLVDIRQLSPLTSLFVRDAAFYFLVVLAANLLNLICFVIFANRVLESLGTPWLMAVFSITSSRLCLSLRGFVSNNVQGDGDHDIELQNLSTLPDVEFAAAGNATTGRMLTITSR</sequence>